<evidence type="ECO:0000259" key="14">
    <source>
        <dbReference type="PROSITE" id="PS51747"/>
    </source>
</evidence>
<dbReference type="InterPro" id="IPR002125">
    <property type="entry name" value="CMP_dCMP_dom"/>
</dbReference>
<evidence type="ECO:0000256" key="2">
    <source>
        <dbReference type="ARBA" id="ARBA00003949"/>
    </source>
</evidence>
<dbReference type="NCBIfam" id="TIGR01354">
    <property type="entry name" value="cyt_deam_tetra"/>
    <property type="match status" value="1"/>
</dbReference>
<evidence type="ECO:0000256" key="11">
    <source>
        <dbReference type="PIRSR" id="PIRSR606262-2"/>
    </source>
</evidence>
<evidence type="ECO:0000256" key="4">
    <source>
        <dbReference type="ARBA" id="ARBA00012783"/>
    </source>
</evidence>
<evidence type="ECO:0000256" key="6">
    <source>
        <dbReference type="ARBA" id="ARBA00022801"/>
    </source>
</evidence>
<dbReference type="Gene3D" id="3.40.140.10">
    <property type="entry name" value="Cytidine Deaminase, domain 2"/>
    <property type="match status" value="1"/>
</dbReference>
<evidence type="ECO:0000256" key="1">
    <source>
        <dbReference type="ARBA" id="ARBA00001947"/>
    </source>
</evidence>
<dbReference type="PANTHER" id="PTHR11644:SF2">
    <property type="entry name" value="CYTIDINE DEAMINASE"/>
    <property type="match status" value="1"/>
</dbReference>
<dbReference type="AlphaFoldDB" id="A0A3N4HFK9"/>
<dbReference type="PROSITE" id="PS51747">
    <property type="entry name" value="CYT_DCMP_DEAMINASES_2"/>
    <property type="match status" value="1"/>
</dbReference>
<evidence type="ECO:0000256" key="13">
    <source>
        <dbReference type="RuleBase" id="RU364006"/>
    </source>
</evidence>
<feature type="binding site" evidence="12">
    <location>
        <position position="66"/>
    </location>
    <ligand>
        <name>Zn(2+)</name>
        <dbReference type="ChEBI" id="CHEBI:29105"/>
        <note>catalytic</note>
    </ligand>
</feature>
<dbReference type="PANTHER" id="PTHR11644">
    <property type="entry name" value="CYTIDINE DEAMINASE"/>
    <property type="match status" value="1"/>
</dbReference>
<evidence type="ECO:0000313" key="15">
    <source>
        <dbReference type="EMBL" id="RPA72377.1"/>
    </source>
</evidence>
<dbReference type="GO" id="GO:0008270">
    <property type="term" value="F:zinc ion binding"/>
    <property type="evidence" value="ECO:0007669"/>
    <property type="project" value="UniProtKB-UniRule"/>
</dbReference>
<organism evidence="15 16">
    <name type="scientific">Ascobolus immersus RN42</name>
    <dbReference type="NCBI Taxonomy" id="1160509"/>
    <lineage>
        <taxon>Eukaryota</taxon>
        <taxon>Fungi</taxon>
        <taxon>Dikarya</taxon>
        <taxon>Ascomycota</taxon>
        <taxon>Pezizomycotina</taxon>
        <taxon>Pezizomycetes</taxon>
        <taxon>Pezizales</taxon>
        <taxon>Ascobolaceae</taxon>
        <taxon>Ascobolus</taxon>
    </lineage>
</organism>
<dbReference type="EC" id="3.5.4.5" evidence="4 13"/>
<evidence type="ECO:0000256" key="5">
    <source>
        <dbReference type="ARBA" id="ARBA00022723"/>
    </source>
</evidence>
<dbReference type="SUPFAM" id="SSF53927">
    <property type="entry name" value="Cytidine deaminase-like"/>
    <property type="match status" value="1"/>
</dbReference>
<keyword evidence="16" id="KW-1185">Reference proteome</keyword>
<dbReference type="EMBL" id="ML119864">
    <property type="protein sequence ID" value="RPA72377.1"/>
    <property type="molecule type" value="Genomic_DNA"/>
</dbReference>
<sequence length="172" mass="18460">MAAPRSHSDSLQTPELDLLRTHSLEARNSSYSPYSNFRVGAAILHPDGSITTGANIENASYPVGICAERVAITRAVMEGKVRAVGAKEEDAKFGGLGTGIKALGVAVDTEGASPCGMCRQFIREFMPLDGEIIMFGNDGEYKVATLQELLPLSFGPDSLPSSDEMLQIRRQQ</sequence>
<proteinExistence type="inferred from homology"/>
<dbReference type="InterPro" id="IPR050202">
    <property type="entry name" value="Cyt/Deoxycyt_deaminase"/>
</dbReference>
<evidence type="ECO:0000256" key="8">
    <source>
        <dbReference type="ARBA" id="ARBA00032005"/>
    </source>
</evidence>
<keyword evidence="6 13" id="KW-0378">Hydrolase</keyword>
<dbReference type="Proteomes" id="UP000275078">
    <property type="component" value="Unassembled WGS sequence"/>
</dbReference>
<evidence type="ECO:0000256" key="12">
    <source>
        <dbReference type="PIRSR" id="PIRSR606262-3"/>
    </source>
</evidence>
<dbReference type="Pfam" id="PF00383">
    <property type="entry name" value="dCMP_cyt_deam_1"/>
    <property type="match status" value="1"/>
</dbReference>
<dbReference type="GO" id="GO:0005829">
    <property type="term" value="C:cytosol"/>
    <property type="evidence" value="ECO:0007669"/>
    <property type="project" value="TreeGrafter"/>
</dbReference>
<comment type="cofactor">
    <cofactor evidence="1 12 13">
        <name>Zn(2+)</name>
        <dbReference type="ChEBI" id="CHEBI:29105"/>
    </cofactor>
</comment>
<reference evidence="15 16" key="1">
    <citation type="journal article" date="2018" name="Nat. Ecol. Evol.">
        <title>Pezizomycetes genomes reveal the molecular basis of ectomycorrhizal truffle lifestyle.</title>
        <authorList>
            <person name="Murat C."/>
            <person name="Payen T."/>
            <person name="Noel B."/>
            <person name="Kuo A."/>
            <person name="Morin E."/>
            <person name="Chen J."/>
            <person name="Kohler A."/>
            <person name="Krizsan K."/>
            <person name="Balestrini R."/>
            <person name="Da Silva C."/>
            <person name="Montanini B."/>
            <person name="Hainaut M."/>
            <person name="Levati E."/>
            <person name="Barry K.W."/>
            <person name="Belfiori B."/>
            <person name="Cichocki N."/>
            <person name="Clum A."/>
            <person name="Dockter R.B."/>
            <person name="Fauchery L."/>
            <person name="Guy J."/>
            <person name="Iotti M."/>
            <person name="Le Tacon F."/>
            <person name="Lindquist E.A."/>
            <person name="Lipzen A."/>
            <person name="Malagnac F."/>
            <person name="Mello A."/>
            <person name="Molinier V."/>
            <person name="Miyauchi S."/>
            <person name="Poulain J."/>
            <person name="Riccioni C."/>
            <person name="Rubini A."/>
            <person name="Sitrit Y."/>
            <person name="Splivallo R."/>
            <person name="Traeger S."/>
            <person name="Wang M."/>
            <person name="Zifcakova L."/>
            <person name="Wipf D."/>
            <person name="Zambonelli A."/>
            <person name="Paolocci F."/>
            <person name="Nowrousian M."/>
            <person name="Ottonello S."/>
            <person name="Baldrian P."/>
            <person name="Spatafora J.W."/>
            <person name="Henrissat B."/>
            <person name="Nagy L.G."/>
            <person name="Aury J.M."/>
            <person name="Wincker P."/>
            <person name="Grigoriev I.V."/>
            <person name="Bonfante P."/>
            <person name="Martin F.M."/>
        </authorList>
    </citation>
    <scope>NUCLEOTIDE SEQUENCE [LARGE SCALE GENOMIC DNA]</scope>
    <source>
        <strain evidence="15 16">RN42</strain>
    </source>
</reference>
<feature type="binding site" evidence="12">
    <location>
        <position position="115"/>
    </location>
    <ligand>
        <name>Zn(2+)</name>
        <dbReference type="ChEBI" id="CHEBI:29105"/>
        <note>catalytic</note>
    </ligand>
</feature>
<dbReference type="InterPro" id="IPR006262">
    <property type="entry name" value="Cyt_deam_tetra"/>
</dbReference>
<gene>
    <name evidence="15" type="ORF">BJ508DRAFT_419499</name>
</gene>
<comment type="function">
    <text evidence="2 13">This enzyme scavenges exogenous and endogenous cytidine and 2'-deoxycytidine for UMP synthesis.</text>
</comment>
<feature type="domain" description="CMP/dCMP-type deaminase" evidence="14">
    <location>
        <begin position="14"/>
        <end position="157"/>
    </location>
</feature>
<accession>A0A3N4HFK9</accession>
<keyword evidence="5 12" id="KW-0479">Metal-binding</keyword>
<dbReference type="GO" id="GO:0004126">
    <property type="term" value="F:cytidine deaminase activity"/>
    <property type="evidence" value="ECO:0007669"/>
    <property type="project" value="UniProtKB-UniRule"/>
</dbReference>
<dbReference type="FunFam" id="3.40.140.10:FF:000008">
    <property type="entry name" value="Cytidine deaminase"/>
    <property type="match status" value="1"/>
</dbReference>
<comment type="catalytic activity">
    <reaction evidence="13">
        <text>2'-deoxycytidine + H2O + H(+) = 2'-deoxyuridine + NH4(+)</text>
        <dbReference type="Rhea" id="RHEA:13433"/>
        <dbReference type="ChEBI" id="CHEBI:15377"/>
        <dbReference type="ChEBI" id="CHEBI:15378"/>
        <dbReference type="ChEBI" id="CHEBI:15698"/>
        <dbReference type="ChEBI" id="CHEBI:16450"/>
        <dbReference type="ChEBI" id="CHEBI:28938"/>
        <dbReference type="EC" id="3.5.4.5"/>
    </reaction>
</comment>
<name>A0A3N4HFK9_ASCIM</name>
<comment type="catalytic activity">
    <reaction evidence="9 13">
        <text>cytidine + H2O + H(+) = uridine + NH4(+)</text>
        <dbReference type="Rhea" id="RHEA:16069"/>
        <dbReference type="ChEBI" id="CHEBI:15377"/>
        <dbReference type="ChEBI" id="CHEBI:15378"/>
        <dbReference type="ChEBI" id="CHEBI:16704"/>
        <dbReference type="ChEBI" id="CHEBI:17562"/>
        <dbReference type="ChEBI" id="CHEBI:28938"/>
        <dbReference type="EC" id="3.5.4.5"/>
    </reaction>
</comment>
<dbReference type="GO" id="GO:0072527">
    <property type="term" value="P:pyrimidine-containing compound metabolic process"/>
    <property type="evidence" value="ECO:0007669"/>
    <property type="project" value="UniProtKB-ARBA"/>
</dbReference>
<feature type="active site" description="Proton donor" evidence="10">
    <location>
        <position position="68"/>
    </location>
</feature>
<dbReference type="NCBIfam" id="NF004064">
    <property type="entry name" value="PRK05578.1"/>
    <property type="match status" value="1"/>
</dbReference>
<protein>
    <recommendedName>
        <fullName evidence="4 13">Cytidine deaminase</fullName>
        <ecNumber evidence="4 13">3.5.4.5</ecNumber>
    </recommendedName>
    <alternativeName>
        <fullName evidence="8 13">Cytidine aminohydrolase</fullName>
    </alternativeName>
</protein>
<feature type="binding site" evidence="11">
    <location>
        <begin position="55"/>
        <end position="61"/>
    </location>
    <ligand>
        <name>substrate</name>
    </ligand>
</feature>
<feature type="binding site" evidence="12">
    <location>
        <position position="118"/>
    </location>
    <ligand>
        <name>Zn(2+)</name>
        <dbReference type="ChEBI" id="CHEBI:29105"/>
        <note>catalytic</note>
    </ligand>
</feature>
<evidence type="ECO:0000313" key="16">
    <source>
        <dbReference type="Proteomes" id="UP000275078"/>
    </source>
</evidence>
<evidence type="ECO:0000256" key="7">
    <source>
        <dbReference type="ARBA" id="ARBA00022833"/>
    </source>
</evidence>
<evidence type="ECO:0000256" key="9">
    <source>
        <dbReference type="ARBA" id="ARBA00049558"/>
    </source>
</evidence>
<dbReference type="STRING" id="1160509.A0A3N4HFK9"/>
<dbReference type="InterPro" id="IPR016193">
    <property type="entry name" value="Cytidine_deaminase-like"/>
</dbReference>
<comment type="similarity">
    <text evidence="3 13">Belongs to the cytidine and deoxycytidylate deaminase family.</text>
</comment>
<evidence type="ECO:0000256" key="10">
    <source>
        <dbReference type="PIRSR" id="PIRSR606262-1"/>
    </source>
</evidence>
<dbReference type="OrthoDB" id="414540at2759"/>
<keyword evidence="7 12" id="KW-0862">Zinc</keyword>
<dbReference type="CDD" id="cd01283">
    <property type="entry name" value="cytidine_deaminase"/>
    <property type="match status" value="1"/>
</dbReference>
<evidence type="ECO:0000256" key="3">
    <source>
        <dbReference type="ARBA" id="ARBA00006576"/>
    </source>
</evidence>
<dbReference type="GO" id="GO:0055086">
    <property type="term" value="P:nucleobase-containing small molecule metabolic process"/>
    <property type="evidence" value="ECO:0007669"/>
    <property type="project" value="UniProtKB-ARBA"/>
</dbReference>